<organism evidence="3 4">
    <name type="scientific">Discostella pseudostelligera</name>
    <dbReference type="NCBI Taxonomy" id="259834"/>
    <lineage>
        <taxon>Eukaryota</taxon>
        <taxon>Sar</taxon>
        <taxon>Stramenopiles</taxon>
        <taxon>Ochrophyta</taxon>
        <taxon>Bacillariophyta</taxon>
        <taxon>Coscinodiscophyceae</taxon>
        <taxon>Thalassiosirophycidae</taxon>
        <taxon>Stephanodiscales</taxon>
        <taxon>Stephanodiscaceae</taxon>
        <taxon>Discostella</taxon>
    </lineage>
</organism>
<sequence>MSKRNSSNAAKSTKKPKKDHNDVDKWYTDFMKKDPLYADYLTNEWGFEKRSEHELFENLSLEGAQCGLSWRTILRKREAYRQAYHGFDIDKVASMTTIDVDEILSQTSKDTTKVVVRNRGKVESVIHNAKLIQELKSSGTIPSLSEFLWSFVDNKPILNRFQTFSEMPSKTEESELMSKALKKHGFKYVGPTTMYAMMQSCGFVVDHLVGSKQWADAEERLKNRVGGYQIR</sequence>
<feature type="compositionally biased region" description="Polar residues" evidence="2">
    <location>
        <begin position="1"/>
        <end position="11"/>
    </location>
</feature>
<keyword evidence="4" id="KW-1185">Reference proteome</keyword>
<evidence type="ECO:0000313" key="3">
    <source>
        <dbReference type="EMBL" id="KAL3761248.1"/>
    </source>
</evidence>
<dbReference type="AlphaFoldDB" id="A0ABD3MBS9"/>
<keyword evidence="1" id="KW-0862">Zinc</keyword>
<dbReference type="InterPro" id="IPR011257">
    <property type="entry name" value="DNA_glycosylase"/>
</dbReference>
<dbReference type="Gene3D" id="1.10.340.30">
    <property type="entry name" value="Hypothetical protein, domain 2"/>
    <property type="match status" value="1"/>
</dbReference>
<protein>
    <recommendedName>
        <fullName evidence="5">DNA-3-methyladenine glycosylase I</fullName>
    </recommendedName>
</protein>
<feature type="binding site" evidence="1">
    <location>
        <position position="207"/>
    </location>
    <ligand>
        <name>Zn(2+)</name>
        <dbReference type="ChEBI" id="CHEBI:29105"/>
    </ligand>
</feature>
<accession>A0ABD3MBS9</accession>
<name>A0ABD3MBS9_9STRA</name>
<reference evidence="3 4" key="1">
    <citation type="submission" date="2024-10" db="EMBL/GenBank/DDBJ databases">
        <title>Updated reference genomes for cyclostephanoid diatoms.</title>
        <authorList>
            <person name="Roberts W.R."/>
            <person name="Alverson A.J."/>
        </authorList>
    </citation>
    <scope>NUCLEOTIDE SEQUENCE [LARGE SCALE GENOMIC DNA]</scope>
    <source>
        <strain evidence="3 4">AJA232-27</strain>
    </source>
</reference>
<dbReference type="InterPro" id="IPR052891">
    <property type="entry name" value="DNA-3mA_glycosylase"/>
</dbReference>
<dbReference type="PANTHER" id="PTHR30037">
    <property type="entry name" value="DNA-3-METHYLADENINE GLYCOSYLASE 1"/>
    <property type="match status" value="1"/>
</dbReference>
<evidence type="ECO:0000256" key="1">
    <source>
        <dbReference type="PIRSR" id="PIRSR605019-1"/>
    </source>
</evidence>
<proteinExistence type="predicted"/>
<dbReference type="PANTHER" id="PTHR30037:SF4">
    <property type="entry name" value="DNA-3-METHYLADENINE GLYCOSYLASE I"/>
    <property type="match status" value="1"/>
</dbReference>
<dbReference type="InterPro" id="IPR005019">
    <property type="entry name" value="Adenine_glyco"/>
</dbReference>
<evidence type="ECO:0000256" key="2">
    <source>
        <dbReference type="SAM" id="MobiDB-lite"/>
    </source>
</evidence>
<dbReference type="Pfam" id="PF03352">
    <property type="entry name" value="Adenine_glyco"/>
    <property type="match status" value="1"/>
</dbReference>
<gene>
    <name evidence="3" type="ORF">ACHAWU_009974</name>
</gene>
<dbReference type="Proteomes" id="UP001530293">
    <property type="component" value="Unassembled WGS sequence"/>
</dbReference>
<evidence type="ECO:0000313" key="4">
    <source>
        <dbReference type="Proteomes" id="UP001530293"/>
    </source>
</evidence>
<keyword evidence="1" id="KW-0479">Metal-binding</keyword>
<feature type="region of interest" description="Disordered" evidence="2">
    <location>
        <begin position="1"/>
        <end position="22"/>
    </location>
</feature>
<dbReference type="SUPFAM" id="SSF48150">
    <property type="entry name" value="DNA-glycosylase"/>
    <property type="match status" value="1"/>
</dbReference>
<evidence type="ECO:0008006" key="5">
    <source>
        <dbReference type="Google" id="ProtNLM"/>
    </source>
</evidence>
<dbReference type="EMBL" id="JALLBG020000154">
    <property type="protein sequence ID" value="KAL3761248.1"/>
    <property type="molecule type" value="Genomic_DNA"/>
</dbReference>
<comment type="caution">
    <text evidence="3">The sequence shown here is derived from an EMBL/GenBank/DDBJ whole genome shotgun (WGS) entry which is preliminary data.</text>
</comment>